<dbReference type="GO" id="GO:0003968">
    <property type="term" value="F:RNA-directed RNA polymerase activity"/>
    <property type="evidence" value="ECO:0007669"/>
    <property type="project" value="UniProtKB-KW"/>
</dbReference>
<evidence type="ECO:0000313" key="6">
    <source>
        <dbReference type="Proteomes" id="UP000829886"/>
    </source>
</evidence>
<keyword evidence="3" id="KW-0548">Nucleotidyltransferase</keyword>
<protein>
    <submittedName>
        <fullName evidence="5">RNA-dependent RNA polymerase</fullName>
    </submittedName>
</protein>
<dbReference type="Proteomes" id="UP000829886">
    <property type="component" value="Segment"/>
</dbReference>
<dbReference type="InterPro" id="IPR043502">
    <property type="entry name" value="DNA/RNA_pol_sf"/>
</dbReference>
<name>A0ABX5Y4R2_9VIRU</name>
<keyword evidence="1 5" id="KW-0696">RNA-directed RNA polymerase</keyword>
<evidence type="ECO:0000256" key="3">
    <source>
        <dbReference type="ARBA" id="ARBA00022695"/>
    </source>
</evidence>
<keyword evidence="4" id="KW-0812">Transmembrane</keyword>
<evidence type="ECO:0000256" key="1">
    <source>
        <dbReference type="ARBA" id="ARBA00022484"/>
    </source>
</evidence>
<dbReference type="GeneID" id="80537983"/>
<reference evidence="5 6" key="1">
    <citation type="journal article" date="2019" name="Front. Cell. Infect. Microbiol.">
        <title>Extreme Diversity of Mycoviruses Present in Isolates of Rhizoctonia solani AG2-2 LP From Zoysia japonica From Brazil.</title>
        <authorList>
            <person name="Picarelli M.A.S.C."/>
            <person name="Forgia M."/>
            <person name="Rivas E.B."/>
            <person name="Nerva L."/>
            <person name="Chiapello M."/>
            <person name="Turina M."/>
            <person name="Colariccio A."/>
        </authorList>
    </citation>
    <scope>NUCLEOTIDE SEQUENCE [LARGE SCALE GENOMIC DNA]</scope>
</reference>
<sequence>MEGIEFLLLVFLLFPTLLLFVLVPIWRLDPQFKCRNLKVQPLAPSMEPIAKKEVKNLITFCSKLFRCSSRETGVLLLIGSRVDLIWTLSGVKFTITYLAECLRIIFDLLSGMPIKDHKTWVSRYSNGVPKLFGMEGRKYFGELILLKQEGKDVPQELLRVCRMLITLCSIFRCMSPEHVIKLSTITDPWTGTGGLNEKLCRGALREMGMYRLRKMVKTPKFLWSNKSGVNARYAFLSAGLDLIAMMDRPSVWFAYIKYCYRMGYSLWLVIFLLFTVSMIPPYIFNQLRELFLEEGAELHLGRLTIIKEMRGKARVVGITDYWTQCLFKPLHDGIYSCLGDLPEDGTNAQLAPIKLMLNPPSGENPQFLSSVDLSAATDRLPVSQQELLLEYLGLPGKEWRDILARPYNYMDKDYVYAVGQPMGAYSSFAMLALTNHVIMHVAFARAQMKYIKGSGQYAILGDDVAMASLSLSTEYELLMTSLGVEINPIKGFRGALLEFAKNIFMSDGTNLSPISAKVLLRSSRDPIFIPSLLNDCINKGYWNILNMELSTLTDLLAHHSKIGVGAYKWLFSILGPQSGFWSHFNNNEVGPRPFQLMFKEFLLSVGVRFEDVCDYYYHKLSRRSHLTLRSLLDLGHSSLAVLKYSQSPWIWSAKKFENAVKLPAPEYMALLTTATLFNLLLPLLLYKWVKGVVRGLYFIAVDSLLNTKDHMDVQLQFAMENPVLVFKCWLQQKFPRSDGSFEAAFHWELGNSPAVAANIYDSSYSRTMSGQFFNWVLSLKLQKPMQLINTRFAKKVTGEDDMMPVVKTAVKCLSKLDNRLAKYYRLRNQIFILNYKINRINKEMKKSRSPKRPT</sequence>
<feature type="transmembrane region" description="Helical" evidence="4">
    <location>
        <begin position="264"/>
        <end position="284"/>
    </location>
</feature>
<keyword evidence="6" id="KW-1185">Reference proteome</keyword>
<evidence type="ECO:0000256" key="4">
    <source>
        <dbReference type="SAM" id="Phobius"/>
    </source>
</evidence>
<evidence type="ECO:0000313" key="5">
    <source>
        <dbReference type="EMBL" id="QDW65417.1"/>
    </source>
</evidence>
<dbReference type="PANTHER" id="PTHR34456">
    <property type="entry name" value="MITOVIRUS RNA-DEPENDENT RNA POLYMERASE"/>
    <property type="match status" value="1"/>
</dbReference>
<dbReference type="EMBL" id="MK372896">
    <property type="protein sequence ID" value="QDW65417.1"/>
    <property type="molecule type" value="Genomic_RNA"/>
</dbReference>
<keyword evidence="4" id="KW-1133">Transmembrane helix</keyword>
<accession>A0ABX5Y4R2</accession>
<proteinExistence type="predicted"/>
<keyword evidence="2" id="KW-0808">Transferase</keyword>
<dbReference type="SUPFAM" id="SSF56672">
    <property type="entry name" value="DNA/RNA polymerases"/>
    <property type="match status" value="1"/>
</dbReference>
<dbReference type="InterPro" id="IPR008686">
    <property type="entry name" value="RNA_pol_mitovir"/>
</dbReference>
<dbReference type="RefSeq" id="YP_010799574.1">
    <property type="nucleotide sequence ID" value="NC_076672.1"/>
</dbReference>
<evidence type="ECO:0000256" key="2">
    <source>
        <dbReference type="ARBA" id="ARBA00022679"/>
    </source>
</evidence>
<dbReference type="PANTHER" id="PTHR34456:SF13">
    <property type="entry name" value="REVERSE TRANSCRIPTASE DOMAIN-CONTAINING PROTEIN"/>
    <property type="match status" value="1"/>
</dbReference>
<feature type="transmembrane region" description="Helical" evidence="4">
    <location>
        <begin position="6"/>
        <end position="28"/>
    </location>
</feature>
<keyword evidence="4" id="KW-0472">Membrane</keyword>
<dbReference type="Pfam" id="PF05919">
    <property type="entry name" value="Mitovir_RNA_pol"/>
    <property type="match status" value="1"/>
</dbReference>
<organism evidence="5 6">
    <name type="scientific">Rhizoctonia solani mitovirus 27</name>
    <dbReference type="NCBI Taxonomy" id="2599418"/>
    <lineage>
        <taxon>Viruses</taxon>
        <taxon>Riboviria</taxon>
        <taxon>Orthornavirae</taxon>
        <taxon>Lenarviricota</taxon>
        <taxon>Howeltoviricetes</taxon>
        <taxon>Cryppavirales</taxon>
        <taxon>Mitoviridae</taxon>
        <taxon>Duamitovirus</taxon>
        <taxon>Duamitovirus rhso27</taxon>
    </lineage>
</organism>